<evidence type="ECO:0000259" key="2">
    <source>
        <dbReference type="Pfam" id="PF04892"/>
    </source>
</evidence>
<feature type="domain" description="VanZ-like" evidence="2">
    <location>
        <begin position="8"/>
        <end position="145"/>
    </location>
</feature>
<dbReference type="InterPro" id="IPR006976">
    <property type="entry name" value="VanZ-like"/>
</dbReference>
<evidence type="ECO:0000313" key="4">
    <source>
        <dbReference type="Proteomes" id="UP000321089"/>
    </source>
</evidence>
<organism evidence="3 4">
    <name type="scientific">Clostridium butyricum</name>
    <dbReference type="NCBI Taxonomy" id="1492"/>
    <lineage>
        <taxon>Bacteria</taxon>
        <taxon>Bacillati</taxon>
        <taxon>Bacillota</taxon>
        <taxon>Clostridia</taxon>
        <taxon>Eubacteriales</taxon>
        <taxon>Clostridiaceae</taxon>
        <taxon>Clostridium</taxon>
    </lineage>
</organism>
<name>A0A512TPF9_CLOBU</name>
<dbReference type="Proteomes" id="UP000321089">
    <property type="component" value="Unassembled WGS sequence"/>
</dbReference>
<comment type="caution">
    <text evidence="3">The sequence shown here is derived from an EMBL/GenBank/DDBJ whole genome shotgun (WGS) entry which is preliminary data.</text>
</comment>
<dbReference type="AlphaFoldDB" id="A0A512TPF9"/>
<dbReference type="Pfam" id="PF04892">
    <property type="entry name" value="VanZ"/>
    <property type="match status" value="1"/>
</dbReference>
<evidence type="ECO:0000313" key="3">
    <source>
        <dbReference type="EMBL" id="GEQ22154.1"/>
    </source>
</evidence>
<sequence length="168" mass="19333">MKNKFVLIAICFLCFGFILFNSSQVSTVSNTRSREVVNEVIKVASKTKGGQILLSKINETELNLIVRKIAHAFEFFLLGIVLCFTFRYFKIDDNNLLIYTLFTVLFVAVIDEFFQIFIQNRTSSVVDVLIDFGGGILANTLFFIFSSARGKHYKKTTHMKRFVMEKNR</sequence>
<feature type="transmembrane region" description="Helical" evidence="1">
    <location>
        <begin position="69"/>
        <end position="89"/>
    </location>
</feature>
<dbReference type="EMBL" id="BKBC01000041">
    <property type="protein sequence ID" value="GEQ22154.1"/>
    <property type="molecule type" value="Genomic_DNA"/>
</dbReference>
<accession>A0A512TPF9</accession>
<protein>
    <recommendedName>
        <fullName evidence="2">VanZ-like domain-containing protein</fullName>
    </recommendedName>
</protein>
<keyword evidence="1" id="KW-0472">Membrane</keyword>
<proteinExistence type="predicted"/>
<feature type="transmembrane region" description="Helical" evidence="1">
    <location>
        <begin position="124"/>
        <end position="145"/>
    </location>
</feature>
<evidence type="ECO:0000256" key="1">
    <source>
        <dbReference type="SAM" id="Phobius"/>
    </source>
</evidence>
<keyword evidence="1" id="KW-1133">Transmembrane helix</keyword>
<dbReference type="NCBIfam" id="NF037970">
    <property type="entry name" value="vanZ_1"/>
    <property type="match status" value="1"/>
</dbReference>
<gene>
    <name evidence="3" type="ORF">CBU02nite_26600</name>
</gene>
<reference evidence="3 4" key="1">
    <citation type="submission" date="2019-07" db="EMBL/GenBank/DDBJ databases">
        <title>Whole genome shotgun sequence of Clostridium butyricum NBRC 3858.</title>
        <authorList>
            <person name="Hosoyama A."/>
            <person name="Uohara A."/>
            <person name="Ohji S."/>
            <person name="Ichikawa N."/>
        </authorList>
    </citation>
    <scope>NUCLEOTIDE SEQUENCE [LARGE SCALE GENOMIC DNA]</scope>
    <source>
        <strain evidence="3 4">NBRC 3858</strain>
    </source>
</reference>
<dbReference type="RefSeq" id="WP_024040074.1">
    <property type="nucleotide sequence ID" value="NZ_BKBC01000041.1"/>
</dbReference>
<keyword evidence="1" id="KW-0812">Transmembrane</keyword>
<feature type="transmembrane region" description="Helical" evidence="1">
    <location>
        <begin position="96"/>
        <end position="118"/>
    </location>
</feature>